<dbReference type="InterPro" id="IPR050789">
    <property type="entry name" value="Diverse_Enzym_Activities"/>
</dbReference>
<proteinExistence type="predicted"/>
<organism evidence="2 3">
    <name type="scientific">Sphaerisporangium aureirubrum</name>
    <dbReference type="NCBI Taxonomy" id="1544736"/>
    <lineage>
        <taxon>Bacteria</taxon>
        <taxon>Bacillati</taxon>
        <taxon>Actinomycetota</taxon>
        <taxon>Actinomycetes</taxon>
        <taxon>Streptosporangiales</taxon>
        <taxon>Streptosporangiaceae</taxon>
        <taxon>Sphaerisporangium</taxon>
    </lineage>
</organism>
<evidence type="ECO:0000259" key="1">
    <source>
        <dbReference type="Pfam" id="PF00144"/>
    </source>
</evidence>
<evidence type="ECO:0000313" key="3">
    <source>
        <dbReference type="Proteomes" id="UP001596137"/>
    </source>
</evidence>
<name>A0ABW1NNB8_9ACTN</name>
<dbReference type="InterPro" id="IPR012338">
    <property type="entry name" value="Beta-lactam/transpept-like"/>
</dbReference>
<keyword evidence="3" id="KW-1185">Reference proteome</keyword>
<dbReference type="Proteomes" id="UP001596137">
    <property type="component" value="Unassembled WGS sequence"/>
</dbReference>
<gene>
    <name evidence="2" type="ORF">ACFP1K_21350</name>
</gene>
<keyword evidence="2" id="KW-0378">Hydrolase</keyword>
<dbReference type="Gene3D" id="3.40.710.10">
    <property type="entry name" value="DD-peptidase/beta-lactamase superfamily"/>
    <property type="match status" value="1"/>
</dbReference>
<sequence length="411" mass="44290">MTGTDALGFDRRRLARIDRHLARYVDDGRLAGWQLAITRHGTPAHLAAYGHRDREAGLPADGDTLWRVFSMTKPIASVAAMTLWEEGAFELTDPVSRWIPSFADVRVYDRGSVNDVVTVPATEPIRVWHLLSHSSGLTTGFMNTTVVDALYRRAGHAIGYPDGATLASVCDDFAALPLLFQPGTAWAYGVSTDVLGRLIEIWSGETLDTAIAERVTGPLGMNDTVWYADEKRVDRLAALYGPDSLTGRAVPLTELGARVRTPPPVMSAGGGMLSTLSDYVRFTRMLAGGGELDGVRVLSPRTLRLMTANHLSADLGALSTGGFTQTNFDGIGFGLGFAVVMDPAKSHSVASPGEYYWGGAAGTLFWIDPAEALTVVFMTQLLPVRHAQLVPSGAYPIRAQLRQLVYSSLVA</sequence>
<protein>
    <submittedName>
        <fullName evidence="2">Serine hydrolase domain-containing protein</fullName>
        <ecNumber evidence="2">3.-.-.-</ecNumber>
    </submittedName>
</protein>
<dbReference type="SUPFAM" id="SSF56601">
    <property type="entry name" value="beta-lactamase/transpeptidase-like"/>
    <property type="match status" value="1"/>
</dbReference>
<evidence type="ECO:0000313" key="2">
    <source>
        <dbReference type="EMBL" id="MFC6083727.1"/>
    </source>
</evidence>
<dbReference type="RefSeq" id="WP_380756016.1">
    <property type="nucleotide sequence ID" value="NZ_JBHSRF010000032.1"/>
</dbReference>
<comment type="caution">
    <text evidence="2">The sequence shown here is derived from an EMBL/GenBank/DDBJ whole genome shotgun (WGS) entry which is preliminary data.</text>
</comment>
<dbReference type="PANTHER" id="PTHR43283:SF3">
    <property type="entry name" value="BETA-LACTAMASE FAMILY PROTEIN (AFU_ORTHOLOGUE AFUA_5G07500)"/>
    <property type="match status" value="1"/>
</dbReference>
<dbReference type="InterPro" id="IPR001466">
    <property type="entry name" value="Beta-lactam-related"/>
</dbReference>
<reference evidence="3" key="1">
    <citation type="journal article" date="2019" name="Int. J. Syst. Evol. Microbiol.">
        <title>The Global Catalogue of Microorganisms (GCM) 10K type strain sequencing project: providing services to taxonomists for standard genome sequencing and annotation.</title>
        <authorList>
            <consortium name="The Broad Institute Genomics Platform"/>
            <consortium name="The Broad Institute Genome Sequencing Center for Infectious Disease"/>
            <person name="Wu L."/>
            <person name="Ma J."/>
        </authorList>
    </citation>
    <scope>NUCLEOTIDE SEQUENCE [LARGE SCALE GENOMIC DNA]</scope>
    <source>
        <strain evidence="3">JCM 30346</strain>
    </source>
</reference>
<dbReference type="EMBL" id="JBHSRF010000032">
    <property type="protein sequence ID" value="MFC6083727.1"/>
    <property type="molecule type" value="Genomic_DNA"/>
</dbReference>
<feature type="domain" description="Beta-lactamase-related" evidence="1">
    <location>
        <begin position="17"/>
        <end position="383"/>
    </location>
</feature>
<dbReference type="PANTHER" id="PTHR43283">
    <property type="entry name" value="BETA-LACTAMASE-RELATED"/>
    <property type="match status" value="1"/>
</dbReference>
<dbReference type="EC" id="3.-.-.-" evidence="2"/>
<dbReference type="Pfam" id="PF00144">
    <property type="entry name" value="Beta-lactamase"/>
    <property type="match status" value="1"/>
</dbReference>
<accession>A0ABW1NNB8</accession>
<dbReference type="GO" id="GO:0016787">
    <property type="term" value="F:hydrolase activity"/>
    <property type="evidence" value="ECO:0007669"/>
    <property type="project" value="UniProtKB-KW"/>
</dbReference>